<keyword evidence="3" id="KW-1185">Reference proteome</keyword>
<evidence type="ECO:0000313" key="3">
    <source>
        <dbReference type="Proteomes" id="UP000316406"/>
    </source>
</evidence>
<feature type="region of interest" description="Disordered" evidence="1">
    <location>
        <begin position="1"/>
        <end position="76"/>
    </location>
</feature>
<comment type="caution">
    <text evidence="2">The sequence shown here is derived from an EMBL/GenBank/DDBJ whole genome shotgun (WGS) entry which is preliminary data.</text>
</comment>
<evidence type="ECO:0000256" key="1">
    <source>
        <dbReference type="SAM" id="MobiDB-lite"/>
    </source>
</evidence>
<gene>
    <name evidence="2" type="ORF">FO013_20160</name>
</gene>
<reference evidence="2 3" key="1">
    <citation type="submission" date="2019-07" db="EMBL/GenBank/DDBJ databases">
        <title>Draft genome sequence of Brevibacterium aurantiacum XU54 isolated from Xinjiang China.</title>
        <authorList>
            <person name="Xu X."/>
        </authorList>
    </citation>
    <scope>NUCLEOTIDE SEQUENCE [LARGE SCALE GENOMIC DNA]</scope>
    <source>
        <strain evidence="2 3">XU54</strain>
    </source>
</reference>
<name>A0A556C4Q2_BREAU</name>
<organism evidence="2 3">
    <name type="scientific">Brevibacterium aurantiacum</name>
    <dbReference type="NCBI Taxonomy" id="273384"/>
    <lineage>
        <taxon>Bacteria</taxon>
        <taxon>Bacillati</taxon>
        <taxon>Actinomycetota</taxon>
        <taxon>Actinomycetes</taxon>
        <taxon>Micrococcales</taxon>
        <taxon>Brevibacteriaceae</taxon>
        <taxon>Brevibacterium</taxon>
    </lineage>
</organism>
<protein>
    <submittedName>
        <fullName evidence="2">Uncharacterized protein</fullName>
    </submittedName>
</protein>
<dbReference type="OrthoDB" id="1435214at2"/>
<feature type="region of interest" description="Disordered" evidence="1">
    <location>
        <begin position="101"/>
        <end position="125"/>
    </location>
</feature>
<dbReference type="EMBL" id="VLTK01000017">
    <property type="protein sequence ID" value="TSI12449.1"/>
    <property type="molecule type" value="Genomic_DNA"/>
</dbReference>
<dbReference type="RefSeq" id="WP_143924352.1">
    <property type="nucleotide sequence ID" value="NZ_VLTK01000017.1"/>
</dbReference>
<feature type="region of interest" description="Disordered" evidence="1">
    <location>
        <begin position="311"/>
        <end position="332"/>
    </location>
</feature>
<sequence length="332" mass="37048">MSNLNRVQSGIPEGGQFAESTKARPSIDGLGGFYDSFTDDPPQLTIDDFEEPEPPARHIASDSESMAGTVLPGKHPNNPSAIDLPGFVHPRTRNAFFDARWASDSGEDRQSAAQQLKSRLPSLTDEDRQEVLNRYLEAGDNGEPAEDEEIIAQAVEDNDTAMGILNVSRQPFIPGGVRVCDNRYGHQSPAMYGSRYELGMSTTEAAKAIRADIKDAKTTGYLPNDLTYSVRKSSASAMSIEVQGLTNDQIYAPADDMEPAYLGRRHRPEAAELKDRIDRISNSYRMDESDSMTDYFETNFYAFSRIEDEDDARFRRREKERQAANRLTKTGR</sequence>
<proteinExistence type="predicted"/>
<dbReference type="Proteomes" id="UP000316406">
    <property type="component" value="Unassembled WGS sequence"/>
</dbReference>
<evidence type="ECO:0000313" key="2">
    <source>
        <dbReference type="EMBL" id="TSI12449.1"/>
    </source>
</evidence>
<dbReference type="AlphaFoldDB" id="A0A556C4Q2"/>
<accession>A0A556C4Q2</accession>